<keyword evidence="4" id="KW-1185">Reference proteome</keyword>
<dbReference type="SUPFAM" id="SSF53448">
    <property type="entry name" value="Nucleotide-diphospho-sugar transferases"/>
    <property type="match status" value="1"/>
</dbReference>
<evidence type="ECO:0000313" key="3">
    <source>
        <dbReference type="EMBL" id="PJJ61731.1"/>
    </source>
</evidence>
<accession>A0A2M9BUU8</accession>
<evidence type="ECO:0000313" key="4">
    <source>
        <dbReference type="Proteomes" id="UP000230161"/>
    </source>
</evidence>
<keyword evidence="3" id="KW-0808">Transferase</keyword>
<dbReference type="InterPro" id="IPR050256">
    <property type="entry name" value="Glycosyltransferase_2"/>
</dbReference>
<comment type="caution">
    <text evidence="3">The sequence shown here is derived from an EMBL/GenBank/DDBJ whole genome shotgun (WGS) entry which is preliminary data.</text>
</comment>
<sequence length="239" mass="25318">MPALDHTLIVMPAFNEEEALGPVIAEVFASHPGAHCLVVSDGSIDSTVQVARDAGALVLALPFNLGVGGAMRLGFLYALENGYQNVIQLDADGQHDPASIPQLLAGLDSVDIVIGARFAGEGDYEVRGPRRWAMRLLASILSRITRAPLTDVTSGFKAMGPRAVRLFARNYPAEYLGDTIEALVLASRGGCTVTQVPVAMRPRAGGVPSHNPFKSAIYLGRAAMALTIALWRTPVSTKS</sequence>
<dbReference type="CDD" id="cd04179">
    <property type="entry name" value="DPM_DPG-synthase_like"/>
    <property type="match status" value="1"/>
</dbReference>
<evidence type="ECO:0000256" key="1">
    <source>
        <dbReference type="ARBA" id="ARBA00006739"/>
    </source>
</evidence>
<proteinExistence type="inferred from homology"/>
<dbReference type="GO" id="GO:0016740">
    <property type="term" value="F:transferase activity"/>
    <property type="evidence" value="ECO:0007669"/>
    <property type="project" value="UniProtKB-KW"/>
</dbReference>
<dbReference type="PANTHER" id="PTHR48090">
    <property type="entry name" value="UNDECAPRENYL-PHOSPHATE 4-DEOXY-4-FORMAMIDO-L-ARABINOSE TRANSFERASE-RELATED"/>
    <property type="match status" value="1"/>
</dbReference>
<feature type="domain" description="Glycosyltransferase 2-like" evidence="2">
    <location>
        <begin position="9"/>
        <end position="159"/>
    </location>
</feature>
<dbReference type="Proteomes" id="UP000230161">
    <property type="component" value="Unassembled WGS sequence"/>
</dbReference>
<comment type="similarity">
    <text evidence="1">Belongs to the glycosyltransferase 2 family.</text>
</comment>
<dbReference type="PANTHER" id="PTHR48090:SF7">
    <property type="entry name" value="RFBJ PROTEIN"/>
    <property type="match status" value="1"/>
</dbReference>
<organism evidence="3 4">
    <name type="scientific">Compostimonas suwonensis</name>
    <dbReference type="NCBI Taxonomy" id="1048394"/>
    <lineage>
        <taxon>Bacteria</taxon>
        <taxon>Bacillati</taxon>
        <taxon>Actinomycetota</taxon>
        <taxon>Actinomycetes</taxon>
        <taxon>Micrococcales</taxon>
        <taxon>Microbacteriaceae</taxon>
        <taxon>Compostimonas</taxon>
    </lineage>
</organism>
<dbReference type="Gene3D" id="3.90.550.10">
    <property type="entry name" value="Spore Coat Polysaccharide Biosynthesis Protein SpsA, Chain A"/>
    <property type="match status" value="1"/>
</dbReference>
<dbReference type="RefSeq" id="WP_100345430.1">
    <property type="nucleotide sequence ID" value="NZ_PGFB01000004.1"/>
</dbReference>
<dbReference type="InterPro" id="IPR029044">
    <property type="entry name" value="Nucleotide-diphossugar_trans"/>
</dbReference>
<dbReference type="AlphaFoldDB" id="A0A2M9BUU8"/>
<dbReference type="Pfam" id="PF00535">
    <property type="entry name" value="Glycos_transf_2"/>
    <property type="match status" value="1"/>
</dbReference>
<name>A0A2M9BUU8_9MICO</name>
<dbReference type="OrthoDB" id="9810303at2"/>
<gene>
    <name evidence="3" type="ORF">CLV54_2681</name>
</gene>
<evidence type="ECO:0000259" key="2">
    <source>
        <dbReference type="Pfam" id="PF00535"/>
    </source>
</evidence>
<dbReference type="EMBL" id="PGFB01000004">
    <property type="protein sequence ID" value="PJJ61731.1"/>
    <property type="molecule type" value="Genomic_DNA"/>
</dbReference>
<protein>
    <submittedName>
        <fullName evidence="3">Glycosyl transferase family 2</fullName>
    </submittedName>
</protein>
<dbReference type="InterPro" id="IPR001173">
    <property type="entry name" value="Glyco_trans_2-like"/>
</dbReference>
<reference evidence="3 4" key="1">
    <citation type="submission" date="2017-11" db="EMBL/GenBank/DDBJ databases">
        <title>Genomic Encyclopedia of Archaeal and Bacterial Type Strains, Phase II (KMG-II): From Individual Species to Whole Genera.</title>
        <authorList>
            <person name="Goeker M."/>
        </authorList>
    </citation>
    <scope>NUCLEOTIDE SEQUENCE [LARGE SCALE GENOMIC DNA]</scope>
    <source>
        <strain evidence="3 4">DSM 25625</strain>
    </source>
</reference>